<feature type="coiled-coil region" evidence="6">
    <location>
        <begin position="1084"/>
        <end position="1118"/>
    </location>
</feature>
<feature type="compositionally biased region" description="Polar residues" evidence="7">
    <location>
        <begin position="1314"/>
        <end position="1330"/>
    </location>
</feature>
<evidence type="ECO:0000256" key="4">
    <source>
        <dbReference type="ARBA" id="ARBA00023175"/>
    </source>
</evidence>
<feature type="region of interest" description="Disordered" evidence="7">
    <location>
        <begin position="1274"/>
        <end position="1444"/>
    </location>
</feature>
<keyword evidence="4 5" id="KW-0505">Motor protein</keyword>
<feature type="compositionally biased region" description="Basic and acidic residues" evidence="7">
    <location>
        <begin position="1377"/>
        <end position="1389"/>
    </location>
</feature>
<feature type="compositionally biased region" description="Low complexity" evidence="7">
    <location>
        <begin position="1353"/>
        <end position="1370"/>
    </location>
</feature>
<feature type="region of interest" description="Disordered" evidence="7">
    <location>
        <begin position="671"/>
        <end position="751"/>
    </location>
</feature>
<feature type="domain" description="Kinesin motor" evidence="8">
    <location>
        <begin position="161"/>
        <end position="623"/>
    </location>
</feature>
<comment type="caution">
    <text evidence="9">The sequence shown here is derived from an EMBL/GenBank/DDBJ whole genome shotgun (WGS) entry which is preliminary data.</text>
</comment>
<accession>A0A9W8ADH8</accession>
<dbReference type="PANTHER" id="PTHR24115">
    <property type="entry name" value="KINESIN-RELATED"/>
    <property type="match status" value="1"/>
</dbReference>
<dbReference type="GO" id="GO:0005874">
    <property type="term" value="C:microtubule"/>
    <property type="evidence" value="ECO:0007669"/>
    <property type="project" value="UniProtKB-KW"/>
</dbReference>
<dbReference type="GO" id="GO:0005524">
    <property type="term" value="F:ATP binding"/>
    <property type="evidence" value="ECO:0007669"/>
    <property type="project" value="UniProtKB-UniRule"/>
</dbReference>
<dbReference type="OrthoDB" id="123929at2759"/>
<reference evidence="9" key="1">
    <citation type="submission" date="2022-07" db="EMBL/GenBank/DDBJ databases">
        <title>Phylogenomic reconstructions and comparative analyses of Kickxellomycotina fungi.</title>
        <authorList>
            <person name="Reynolds N.K."/>
            <person name="Stajich J.E."/>
            <person name="Barry K."/>
            <person name="Grigoriev I.V."/>
            <person name="Crous P."/>
            <person name="Smith M.E."/>
        </authorList>
    </citation>
    <scope>NUCLEOTIDE SEQUENCE</scope>
    <source>
        <strain evidence="9">RSA 861</strain>
    </source>
</reference>
<keyword evidence="1" id="KW-0493">Microtubule</keyword>
<dbReference type="GO" id="GO:0003777">
    <property type="term" value="F:microtubule motor activity"/>
    <property type="evidence" value="ECO:0007669"/>
    <property type="project" value="InterPro"/>
</dbReference>
<protein>
    <recommendedName>
        <fullName evidence="8">Kinesin motor domain-containing protein</fullName>
    </recommendedName>
</protein>
<dbReference type="EMBL" id="JANBPT010000057">
    <property type="protein sequence ID" value="KAJ1928836.1"/>
    <property type="molecule type" value="Genomic_DNA"/>
</dbReference>
<dbReference type="GO" id="GO:0016887">
    <property type="term" value="F:ATP hydrolysis activity"/>
    <property type="evidence" value="ECO:0007669"/>
    <property type="project" value="TreeGrafter"/>
</dbReference>
<dbReference type="Proteomes" id="UP001150569">
    <property type="component" value="Unassembled WGS sequence"/>
</dbReference>
<feature type="compositionally biased region" description="Low complexity" evidence="7">
    <location>
        <begin position="1140"/>
        <end position="1150"/>
    </location>
</feature>
<evidence type="ECO:0000313" key="9">
    <source>
        <dbReference type="EMBL" id="KAJ1928836.1"/>
    </source>
</evidence>
<keyword evidence="10" id="KW-1185">Reference proteome</keyword>
<feature type="compositionally biased region" description="Basic and acidic residues" evidence="7">
    <location>
        <begin position="724"/>
        <end position="750"/>
    </location>
</feature>
<evidence type="ECO:0000259" key="8">
    <source>
        <dbReference type="PROSITE" id="PS50067"/>
    </source>
</evidence>
<dbReference type="GO" id="GO:0008017">
    <property type="term" value="F:microtubule binding"/>
    <property type="evidence" value="ECO:0007669"/>
    <property type="project" value="InterPro"/>
</dbReference>
<evidence type="ECO:0000256" key="3">
    <source>
        <dbReference type="ARBA" id="ARBA00022840"/>
    </source>
</evidence>
<gene>
    <name evidence="9" type="ORF">IWQ60_001688</name>
</gene>
<dbReference type="GO" id="GO:0005634">
    <property type="term" value="C:nucleus"/>
    <property type="evidence" value="ECO:0007669"/>
    <property type="project" value="TreeGrafter"/>
</dbReference>
<dbReference type="GO" id="GO:0005871">
    <property type="term" value="C:kinesin complex"/>
    <property type="evidence" value="ECO:0007669"/>
    <property type="project" value="TreeGrafter"/>
</dbReference>
<evidence type="ECO:0000313" key="10">
    <source>
        <dbReference type="Proteomes" id="UP001150569"/>
    </source>
</evidence>
<feature type="compositionally biased region" description="Gly residues" evidence="7">
    <location>
        <begin position="411"/>
        <end position="423"/>
    </location>
</feature>
<dbReference type="PANTHER" id="PTHR24115:SF1008">
    <property type="entry name" value="KINESIN-LIKE PROTEIN SUBITO"/>
    <property type="match status" value="1"/>
</dbReference>
<dbReference type="InterPro" id="IPR027417">
    <property type="entry name" value="P-loop_NTPase"/>
</dbReference>
<keyword evidence="2 5" id="KW-0547">Nucleotide-binding</keyword>
<dbReference type="PROSITE" id="PS50067">
    <property type="entry name" value="KINESIN_MOTOR_2"/>
    <property type="match status" value="1"/>
</dbReference>
<feature type="compositionally biased region" description="Polar residues" evidence="7">
    <location>
        <begin position="369"/>
        <end position="390"/>
    </location>
</feature>
<evidence type="ECO:0000256" key="6">
    <source>
        <dbReference type="SAM" id="Coils"/>
    </source>
</evidence>
<comment type="similarity">
    <text evidence="5">Belongs to the TRAFAC class myosin-kinesin ATPase superfamily. Kinesin family.</text>
</comment>
<keyword evidence="3 5" id="KW-0067">ATP-binding</keyword>
<feature type="region of interest" description="Disordered" evidence="7">
    <location>
        <begin position="1039"/>
        <end position="1072"/>
    </location>
</feature>
<feature type="compositionally biased region" description="Low complexity" evidence="7">
    <location>
        <begin position="681"/>
        <end position="701"/>
    </location>
</feature>
<feature type="compositionally biased region" description="Basic and acidic residues" evidence="7">
    <location>
        <begin position="1063"/>
        <end position="1072"/>
    </location>
</feature>
<evidence type="ECO:0000256" key="1">
    <source>
        <dbReference type="ARBA" id="ARBA00022701"/>
    </source>
</evidence>
<feature type="region of interest" description="Disordered" evidence="7">
    <location>
        <begin position="1135"/>
        <end position="1157"/>
    </location>
</feature>
<dbReference type="PRINTS" id="PR00380">
    <property type="entry name" value="KINESINHEAVY"/>
</dbReference>
<feature type="region of interest" description="Disordered" evidence="7">
    <location>
        <begin position="369"/>
        <end position="430"/>
    </location>
</feature>
<feature type="compositionally biased region" description="Low complexity" evidence="7">
    <location>
        <begin position="1277"/>
        <end position="1290"/>
    </location>
</feature>
<dbReference type="InterPro" id="IPR001752">
    <property type="entry name" value="Kinesin_motor_dom"/>
</dbReference>
<dbReference type="GO" id="GO:0007018">
    <property type="term" value="P:microtubule-based movement"/>
    <property type="evidence" value="ECO:0007669"/>
    <property type="project" value="InterPro"/>
</dbReference>
<sequence length="1461" mass="160890">MADTELPLNGGEASRRPQSPPVVPVKKRNKTPSSSLSSAMAPAGYQARQVFAPPQTKPRRSTRLSGSGSGENGESQTAPGGRASGNKPTGKRKPLRTKTTVLVPASHKPPPASISQTMAGAPRTPVTQRTRGDSNPARLPITPYTAKLTRTIENYDADKDPIKTYLRMRPLRPGSEHVEPFLSVVNDMEIQIDGREKRARLYTSGKYLFTRVFGSLMSQQALFQATTLPVIQELFDGYNTLIFAYGVTNSGKTYTIQGTREQPGIIPRTLEIILHHIKDAQSDCRVCPARANDVVYCPDDTLFSPTFRSTREHTLTRQALQGHLASDEHILNLDTAEFEYSIWVSYAEIYNEFIYDLLDLRSLVVTNGTTSQPLSHPGSRVNSPDPSATSRRPARRKGTGTTGGDHPPGLPTGGPSTGGGGDGPASPNKRLNMKIRTDVDDDHYLEGITEVRIRTLEDALAVLAHGQKRRTANSTLLNQESSRSHSIFTIKLLRIRRRSVVAPDLPVPPHMVQIQKMSIIDLAGSERAAKTQNTGDRLHEAGMINKSLMVLGNCLETLRFNQFKSDKIKPQIVPFRESQLTKLFQSSFMGGAKTVMLVNVNPFDDSYEETQRVLKFAAVAKDITTVNRPVAATPLYRAVLHSKPPVFGLYEDPPEQDRPPKRKRGALALLAAGSDPSEVNSTLTSPSLAPSSPSRASSPTTVVDPRPLVLAESPTPGAEAAAIDDDHKVEDDTGTPREMDLVSPEDEKASADTPGFTFRFNPQPQVVPAPPAEDVFQVTRDAWEEQITYSEELRAAMSVLKEQFAAAQYRCSEIEVEVREELNQEYKSKLLEIEQRYNQQLRDEMRLNEEKMKSKIDILTRSQIENEASMMAVTPTTPEPASPVERALTLPPVVVTAPCDHAEQLSEQDRVIVELRAKVNQLEIRAAHDEVTQAELHDQLDAKHADWQEEKTQRLLLTNQKAILEDELRRAKGIRDDCERRISTHSITYQGQVDALNQQIEVQAKAQLKERLEWERSKFELEATVADLRGQLSYEKEARRSVVTRDSMHSLHSQPRTGPASPARKDSEASGRNDNYDVQLLQQIQKLQRQVADRDRELNALSLDREEQQALIHDLNTKNNYLLHQMRVHRYAQHGGAAGPSGLSAGPAGSETPSSSKVRRVFQHFTPEAKSLRSPSVPTAMLSGLGVPHSDAAVRDPAAPRSPHLSQQQRLMKSSFLKKSLFGKKQLQFDEYEAEVLDLDPARQQVTGTMYRGPIMPTSTGGIHVEFADLAPKSAAGGVSSGRRLSYSSSDWGASDGYPRPPPLPTQGGGMVTDSPSRSSVYYHQPTPLSANPRGPSFAGTARRTSRSESVGHAARPVHPSSSSAAVDDPPYLRRRSSLDLDALRKHPSGDAADASGRISTGLNPPATRPLGVNRAVEVSQTSLELPHRPGIPSQAHPSPSKRLLLSPWLEKAKATFRPKH</sequence>
<dbReference type="SMART" id="SM00129">
    <property type="entry name" value="KISc"/>
    <property type="match status" value="1"/>
</dbReference>
<evidence type="ECO:0000256" key="2">
    <source>
        <dbReference type="ARBA" id="ARBA00022741"/>
    </source>
</evidence>
<feature type="binding site" evidence="5">
    <location>
        <begin position="246"/>
        <end position="253"/>
    </location>
    <ligand>
        <name>ATP</name>
        <dbReference type="ChEBI" id="CHEBI:30616"/>
    </ligand>
</feature>
<dbReference type="SUPFAM" id="SSF52540">
    <property type="entry name" value="P-loop containing nucleoside triphosphate hydrolases"/>
    <property type="match status" value="1"/>
</dbReference>
<dbReference type="Gene3D" id="3.40.850.10">
    <property type="entry name" value="Kinesin motor domain"/>
    <property type="match status" value="1"/>
</dbReference>
<proteinExistence type="inferred from homology"/>
<dbReference type="Pfam" id="PF00225">
    <property type="entry name" value="Kinesin"/>
    <property type="match status" value="2"/>
</dbReference>
<dbReference type="InterPro" id="IPR027640">
    <property type="entry name" value="Kinesin-like_fam"/>
</dbReference>
<evidence type="ECO:0000256" key="5">
    <source>
        <dbReference type="PROSITE-ProRule" id="PRU00283"/>
    </source>
</evidence>
<dbReference type="InterPro" id="IPR036961">
    <property type="entry name" value="Kinesin_motor_dom_sf"/>
</dbReference>
<keyword evidence="6" id="KW-0175">Coiled coil</keyword>
<name>A0A9W8ADH8_9FUNG</name>
<organism evidence="9 10">
    <name type="scientific">Tieghemiomyces parasiticus</name>
    <dbReference type="NCBI Taxonomy" id="78921"/>
    <lineage>
        <taxon>Eukaryota</taxon>
        <taxon>Fungi</taxon>
        <taxon>Fungi incertae sedis</taxon>
        <taxon>Zoopagomycota</taxon>
        <taxon>Kickxellomycotina</taxon>
        <taxon>Dimargaritomycetes</taxon>
        <taxon>Dimargaritales</taxon>
        <taxon>Dimargaritaceae</taxon>
        <taxon>Tieghemiomyces</taxon>
    </lineage>
</organism>
<feature type="region of interest" description="Disordered" evidence="7">
    <location>
        <begin position="1"/>
        <end position="141"/>
    </location>
</feature>
<feature type="coiled-coil region" evidence="6">
    <location>
        <begin position="816"/>
        <end position="850"/>
    </location>
</feature>
<evidence type="ECO:0000256" key="7">
    <source>
        <dbReference type="SAM" id="MobiDB-lite"/>
    </source>
</evidence>